<protein>
    <submittedName>
        <fullName evidence="1">Uncharacterized protein</fullName>
    </submittedName>
</protein>
<reference evidence="1" key="1">
    <citation type="journal article" date="2023" name="G3 (Bethesda)">
        <title>A reference genome for the long-term kleptoplast-retaining sea slug Elysia crispata morphotype clarki.</title>
        <authorList>
            <person name="Eastman K.E."/>
            <person name="Pendleton A.L."/>
            <person name="Shaikh M.A."/>
            <person name="Suttiyut T."/>
            <person name="Ogas R."/>
            <person name="Tomko P."/>
            <person name="Gavelis G."/>
            <person name="Widhalm J.R."/>
            <person name="Wisecaver J.H."/>
        </authorList>
    </citation>
    <scope>NUCLEOTIDE SEQUENCE</scope>
    <source>
        <strain evidence="1">ECLA1</strain>
    </source>
</reference>
<accession>A0AAE1BDN4</accession>
<dbReference type="EMBL" id="JAWDGP010000016">
    <property type="protein sequence ID" value="KAK3804398.1"/>
    <property type="molecule type" value="Genomic_DNA"/>
</dbReference>
<evidence type="ECO:0000313" key="1">
    <source>
        <dbReference type="EMBL" id="KAK3804398.1"/>
    </source>
</evidence>
<comment type="caution">
    <text evidence="1">The sequence shown here is derived from an EMBL/GenBank/DDBJ whole genome shotgun (WGS) entry which is preliminary data.</text>
</comment>
<proteinExistence type="predicted"/>
<dbReference type="Proteomes" id="UP001283361">
    <property type="component" value="Unassembled WGS sequence"/>
</dbReference>
<organism evidence="1 2">
    <name type="scientific">Elysia crispata</name>
    <name type="common">lettuce slug</name>
    <dbReference type="NCBI Taxonomy" id="231223"/>
    <lineage>
        <taxon>Eukaryota</taxon>
        <taxon>Metazoa</taxon>
        <taxon>Spiralia</taxon>
        <taxon>Lophotrochozoa</taxon>
        <taxon>Mollusca</taxon>
        <taxon>Gastropoda</taxon>
        <taxon>Heterobranchia</taxon>
        <taxon>Euthyneura</taxon>
        <taxon>Panpulmonata</taxon>
        <taxon>Sacoglossa</taxon>
        <taxon>Placobranchoidea</taxon>
        <taxon>Plakobranchidae</taxon>
        <taxon>Elysia</taxon>
    </lineage>
</organism>
<dbReference type="AlphaFoldDB" id="A0AAE1BDN4"/>
<name>A0AAE1BDN4_9GAST</name>
<gene>
    <name evidence="1" type="ORF">RRG08_059368</name>
</gene>
<keyword evidence="2" id="KW-1185">Reference proteome</keyword>
<sequence length="72" mass="8099">MSQRPLSHKLVYNISPRPPHSPVVIPLVWELPSQNEVHVTLGLPPTGRLEVTDPFKSAFNCDRKRSKAKSDV</sequence>
<evidence type="ECO:0000313" key="2">
    <source>
        <dbReference type="Proteomes" id="UP001283361"/>
    </source>
</evidence>